<dbReference type="EMBL" id="WHYR01000004">
    <property type="protein sequence ID" value="MQL51131.1"/>
    <property type="molecule type" value="Genomic_DNA"/>
</dbReference>
<dbReference type="OrthoDB" id="1808288at2"/>
<evidence type="ECO:0000313" key="2">
    <source>
        <dbReference type="EMBL" id="MQL51131.1"/>
    </source>
</evidence>
<protein>
    <submittedName>
        <fullName evidence="2">Uncharacterized protein</fullName>
    </submittedName>
</protein>
<keyword evidence="3" id="KW-1185">Reference proteome</keyword>
<name>A0A6N7IMF3_9FIRM</name>
<evidence type="ECO:0000313" key="3">
    <source>
        <dbReference type="Proteomes" id="UP000441717"/>
    </source>
</evidence>
<keyword evidence="1" id="KW-0472">Membrane</keyword>
<keyword evidence="1" id="KW-1133">Transmembrane helix</keyword>
<organism evidence="2 3">
    <name type="scientific">Desulfofundulus thermobenzoicus</name>
    <dbReference type="NCBI Taxonomy" id="29376"/>
    <lineage>
        <taxon>Bacteria</taxon>
        <taxon>Bacillati</taxon>
        <taxon>Bacillota</taxon>
        <taxon>Clostridia</taxon>
        <taxon>Eubacteriales</taxon>
        <taxon>Peptococcaceae</taxon>
        <taxon>Desulfofundulus</taxon>
    </lineage>
</organism>
<comment type="caution">
    <text evidence="2">The sequence shown here is derived from an EMBL/GenBank/DDBJ whole genome shotgun (WGS) entry which is preliminary data.</text>
</comment>
<feature type="transmembrane region" description="Helical" evidence="1">
    <location>
        <begin position="55"/>
        <end position="74"/>
    </location>
</feature>
<evidence type="ECO:0000256" key="1">
    <source>
        <dbReference type="SAM" id="Phobius"/>
    </source>
</evidence>
<sequence length="101" mass="10876">MRLPFFKIKTPPCPACGSTDTTTGRMLRIAAGLGVGGGGSILCYLLGFLYPMGRIIIPLALLCGAVICFIPPLGKYCCLSCDAYWNPDNPKVIWRPRDPGL</sequence>
<dbReference type="Proteomes" id="UP000441717">
    <property type="component" value="Unassembled WGS sequence"/>
</dbReference>
<gene>
    <name evidence="2" type="ORF">GFC01_02380</name>
</gene>
<keyword evidence="1" id="KW-0812">Transmembrane</keyword>
<accession>A0A6N7IMF3</accession>
<feature type="transmembrane region" description="Helical" evidence="1">
    <location>
        <begin position="29"/>
        <end position="49"/>
    </location>
</feature>
<dbReference type="RefSeq" id="WP_152945053.1">
    <property type="nucleotide sequence ID" value="NZ_WHYR01000004.1"/>
</dbReference>
<dbReference type="AlphaFoldDB" id="A0A6N7IMF3"/>
<reference evidence="2 3" key="1">
    <citation type="submission" date="2019-10" db="EMBL/GenBank/DDBJ databases">
        <title>Comparative genomics of sulfur disproportionating microorganisms.</title>
        <authorList>
            <person name="Ward L.M."/>
            <person name="Bertran E."/>
            <person name="Johnston D."/>
        </authorList>
    </citation>
    <scope>NUCLEOTIDE SEQUENCE [LARGE SCALE GENOMIC DNA]</scope>
    <source>
        <strain evidence="2 3">DSM 14055</strain>
    </source>
</reference>
<proteinExistence type="predicted"/>